<keyword evidence="1" id="KW-0862">Zinc</keyword>
<reference evidence="4" key="1">
    <citation type="submission" date="2020-03" db="EMBL/GenBank/DDBJ databases">
        <authorList>
            <person name="He L."/>
        </authorList>
    </citation>
    <scope>NUCLEOTIDE SEQUENCE</scope>
    <source>
        <strain evidence="4">CkLH20</strain>
    </source>
</reference>
<dbReference type="GO" id="GO:0008270">
    <property type="term" value="F:zinc ion binding"/>
    <property type="evidence" value="ECO:0007669"/>
    <property type="project" value="UniProtKB-KW"/>
</dbReference>
<feature type="domain" description="C2H2-type" evidence="3">
    <location>
        <begin position="10"/>
        <end position="40"/>
    </location>
</feature>
<dbReference type="RefSeq" id="XP_038746739.1">
    <property type="nucleotide sequence ID" value="XM_038887697.1"/>
</dbReference>
<evidence type="ECO:0000259" key="3">
    <source>
        <dbReference type="PROSITE" id="PS50157"/>
    </source>
</evidence>
<feature type="region of interest" description="Disordered" evidence="2">
    <location>
        <begin position="69"/>
        <end position="97"/>
    </location>
</feature>
<evidence type="ECO:0000256" key="2">
    <source>
        <dbReference type="SAM" id="MobiDB-lite"/>
    </source>
</evidence>
<organism evidence="4 5">
    <name type="scientific">Colletotrichum karsti</name>
    <dbReference type="NCBI Taxonomy" id="1095194"/>
    <lineage>
        <taxon>Eukaryota</taxon>
        <taxon>Fungi</taxon>
        <taxon>Dikarya</taxon>
        <taxon>Ascomycota</taxon>
        <taxon>Pezizomycotina</taxon>
        <taxon>Sordariomycetes</taxon>
        <taxon>Hypocreomycetidae</taxon>
        <taxon>Glomerellales</taxon>
        <taxon>Glomerellaceae</taxon>
        <taxon>Colletotrichum</taxon>
        <taxon>Colletotrichum boninense species complex</taxon>
    </lineage>
</organism>
<reference evidence="4" key="2">
    <citation type="submission" date="2020-11" db="EMBL/GenBank/DDBJ databases">
        <title>Whole genome sequencing of Colletotrichum sp.</title>
        <authorList>
            <person name="Li H."/>
        </authorList>
    </citation>
    <scope>NUCLEOTIDE SEQUENCE</scope>
    <source>
        <strain evidence="4">CkLH20</strain>
    </source>
</reference>
<evidence type="ECO:0000313" key="4">
    <source>
        <dbReference type="EMBL" id="KAF9877278.1"/>
    </source>
</evidence>
<dbReference type="SMART" id="SM00355">
    <property type="entry name" value="ZnF_C2H2"/>
    <property type="match status" value="1"/>
</dbReference>
<dbReference type="OrthoDB" id="4851236at2759"/>
<dbReference type="GeneID" id="62160771"/>
<name>A0A9P6I6I3_9PEZI</name>
<keyword evidence="1" id="KW-0479">Metal-binding</keyword>
<evidence type="ECO:0000256" key="1">
    <source>
        <dbReference type="PROSITE-ProRule" id="PRU00042"/>
    </source>
</evidence>
<accession>A0A9P6I6I3</accession>
<comment type="caution">
    <text evidence="4">The sequence shown here is derived from an EMBL/GenBank/DDBJ whole genome shotgun (WGS) entry which is preliminary data.</text>
</comment>
<dbReference type="AlphaFoldDB" id="A0A9P6I6I3"/>
<sequence length="169" mass="18627">MANKTSQAKLNCTEPNCSATFTTKSNLTRHIKAVHGQKSRMACQKRLSNQPWNIKRHVESCDECKRHTHRAASDDGLNGEDNKNNTNGNTNDKMNDTIDDNTNGSIVADIDMVWFEESLPGSYMDLSDSFPADFDFSACACISMPTPGNSQVGEVELLAGCDQMLAEIF</sequence>
<keyword evidence="5" id="KW-1185">Reference proteome</keyword>
<keyword evidence="1" id="KW-0863">Zinc-finger</keyword>
<dbReference type="PROSITE" id="PS00028">
    <property type="entry name" value="ZINC_FINGER_C2H2_1"/>
    <property type="match status" value="1"/>
</dbReference>
<proteinExistence type="predicted"/>
<dbReference type="SUPFAM" id="SSF57667">
    <property type="entry name" value="beta-beta-alpha zinc fingers"/>
    <property type="match status" value="1"/>
</dbReference>
<dbReference type="EMBL" id="JAATWM020000014">
    <property type="protein sequence ID" value="KAF9877278.1"/>
    <property type="molecule type" value="Genomic_DNA"/>
</dbReference>
<dbReference type="PROSITE" id="PS50157">
    <property type="entry name" value="ZINC_FINGER_C2H2_2"/>
    <property type="match status" value="1"/>
</dbReference>
<evidence type="ECO:0000313" key="5">
    <source>
        <dbReference type="Proteomes" id="UP000781932"/>
    </source>
</evidence>
<dbReference type="InterPro" id="IPR013087">
    <property type="entry name" value="Znf_C2H2_type"/>
</dbReference>
<dbReference type="Proteomes" id="UP000781932">
    <property type="component" value="Unassembled WGS sequence"/>
</dbReference>
<gene>
    <name evidence="4" type="ORF">CkaCkLH20_04978</name>
</gene>
<dbReference type="Gene3D" id="3.30.160.60">
    <property type="entry name" value="Classic Zinc Finger"/>
    <property type="match status" value="1"/>
</dbReference>
<protein>
    <recommendedName>
        <fullName evidence="3">C2H2-type domain-containing protein</fullName>
    </recommendedName>
</protein>
<dbReference type="InterPro" id="IPR036236">
    <property type="entry name" value="Znf_C2H2_sf"/>
</dbReference>